<feature type="region of interest" description="Disordered" evidence="1">
    <location>
        <begin position="102"/>
        <end position="121"/>
    </location>
</feature>
<feature type="signal peptide" evidence="2">
    <location>
        <begin position="1"/>
        <end position="28"/>
    </location>
</feature>
<dbReference type="AlphaFoldDB" id="A0A200Q7Z3"/>
<dbReference type="InterPro" id="IPR044741">
    <property type="entry name" value="NsLTP-like"/>
</dbReference>
<dbReference type="InParanoid" id="A0A200Q7Z3"/>
<feature type="chain" id="PRO_5012962013" evidence="2">
    <location>
        <begin position="29"/>
        <end position="121"/>
    </location>
</feature>
<dbReference type="OMA" id="MAHTSGN"/>
<evidence type="ECO:0000259" key="3">
    <source>
        <dbReference type="SMART" id="SM00499"/>
    </source>
</evidence>
<protein>
    <submittedName>
        <fullName evidence="4">Bifunctional inhibitor/plant lipid transfer protein/seed storage helical domain</fullName>
    </submittedName>
</protein>
<dbReference type="CDD" id="cd04660">
    <property type="entry name" value="nsLTP_like"/>
    <property type="match status" value="1"/>
</dbReference>
<keyword evidence="5" id="KW-1185">Reference proteome</keyword>
<dbReference type="GO" id="GO:0005504">
    <property type="term" value="F:fatty acid binding"/>
    <property type="evidence" value="ECO:0007669"/>
    <property type="project" value="InterPro"/>
</dbReference>
<reference evidence="4 5" key="1">
    <citation type="journal article" date="2017" name="Mol. Plant">
        <title>The Genome of Medicinal Plant Macleaya cordata Provides New Insights into Benzylisoquinoline Alkaloids Metabolism.</title>
        <authorList>
            <person name="Liu X."/>
            <person name="Liu Y."/>
            <person name="Huang P."/>
            <person name="Ma Y."/>
            <person name="Qing Z."/>
            <person name="Tang Q."/>
            <person name="Cao H."/>
            <person name="Cheng P."/>
            <person name="Zheng Y."/>
            <person name="Yuan Z."/>
            <person name="Zhou Y."/>
            <person name="Liu J."/>
            <person name="Tang Z."/>
            <person name="Zhuo Y."/>
            <person name="Zhang Y."/>
            <person name="Yu L."/>
            <person name="Huang J."/>
            <person name="Yang P."/>
            <person name="Peng Q."/>
            <person name="Zhang J."/>
            <person name="Jiang W."/>
            <person name="Zhang Z."/>
            <person name="Lin K."/>
            <person name="Ro D.K."/>
            <person name="Chen X."/>
            <person name="Xiong X."/>
            <person name="Shang Y."/>
            <person name="Huang S."/>
            <person name="Zeng J."/>
        </authorList>
    </citation>
    <scope>NUCLEOTIDE SEQUENCE [LARGE SCALE GENOMIC DNA]</scope>
    <source>
        <strain evidence="5">cv. BLH2017</strain>
        <tissue evidence="4">Root</tissue>
    </source>
</reference>
<evidence type="ECO:0000256" key="2">
    <source>
        <dbReference type="SAM" id="SignalP"/>
    </source>
</evidence>
<keyword evidence="2" id="KW-0732">Signal</keyword>
<name>A0A200Q7Z3_MACCD</name>
<dbReference type="OrthoDB" id="656626at2759"/>
<comment type="caution">
    <text evidence="4">The sequence shown here is derived from an EMBL/GenBank/DDBJ whole genome shotgun (WGS) entry which is preliminary data.</text>
</comment>
<evidence type="ECO:0000256" key="1">
    <source>
        <dbReference type="SAM" id="MobiDB-lite"/>
    </source>
</evidence>
<evidence type="ECO:0000313" key="5">
    <source>
        <dbReference type="Proteomes" id="UP000195402"/>
    </source>
</evidence>
<dbReference type="PANTHER" id="PTHR33122:SF60">
    <property type="entry name" value="LIPID-TRANSFER PROTEIN DIR1-RELATED"/>
    <property type="match status" value="1"/>
</dbReference>
<sequence length="121" mass="12720">MAKTSEIALVLGVLVVMVLIGMEGGAKAMTICNMDSSQLAQCLPSIKGPSPTPPTQGCCDVMKIADMHCLCTYKAILPTFGVDPKLAMGLPKKCNLNAPPECDGNLSKPYPNKPLMVSSHS</sequence>
<dbReference type="GO" id="GO:0009627">
    <property type="term" value="P:systemic acquired resistance"/>
    <property type="evidence" value="ECO:0007669"/>
    <property type="project" value="InterPro"/>
</dbReference>
<dbReference type="InterPro" id="IPR036312">
    <property type="entry name" value="Bifun_inhib/LTP/seed_sf"/>
</dbReference>
<gene>
    <name evidence="4" type="ORF">BVC80_1287g19</name>
</gene>
<dbReference type="Pfam" id="PF14368">
    <property type="entry name" value="LTP_2"/>
    <property type="match status" value="1"/>
</dbReference>
<proteinExistence type="predicted"/>
<dbReference type="InterPro" id="IPR016140">
    <property type="entry name" value="Bifunc_inhib/LTP/seed_store"/>
</dbReference>
<dbReference type="Gene3D" id="1.10.110.10">
    <property type="entry name" value="Plant lipid-transfer and hydrophobic proteins"/>
    <property type="match status" value="1"/>
</dbReference>
<dbReference type="InterPro" id="IPR039265">
    <property type="entry name" value="DIR1-like"/>
</dbReference>
<dbReference type="PANTHER" id="PTHR33122">
    <property type="entry name" value="LIPID BINDING PROTEIN-RELATED"/>
    <property type="match status" value="1"/>
</dbReference>
<dbReference type="SUPFAM" id="SSF47699">
    <property type="entry name" value="Bifunctional inhibitor/lipid-transfer protein/seed storage 2S albumin"/>
    <property type="match status" value="1"/>
</dbReference>
<accession>A0A200Q7Z3</accession>
<feature type="domain" description="Bifunctional inhibitor/plant lipid transfer protein/seed storage helical" evidence="3">
    <location>
        <begin position="32"/>
        <end position="102"/>
    </location>
</feature>
<dbReference type="SMART" id="SM00499">
    <property type="entry name" value="AAI"/>
    <property type="match status" value="1"/>
</dbReference>
<evidence type="ECO:0000313" key="4">
    <source>
        <dbReference type="EMBL" id="OVA06578.1"/>
    </source>
</evidence>
<dbReference type="STRING" id="56857.A0A200Q7Z3"/>
<dbReference type="EMBL" id="MVGT01002779">
    <property type="protein sequence ID" value="OVA06578.1"/>
    <property type="molecule type" value="Genomic_DNA"/>
</dbReference>
<dbReference type="Proteomes" id="UP000195402">
    <property type="component" value="Unassembled WGS sequence"/>
</dbReference>
<organism evidence="4 5">
    <name type="scientific">Macleaya cordata</name>
    <name type="common">Five-seeded plume-poppy</name>
    <name type="synonym">Bocconia cordata</name>
    <dbReference type="NCBI Taxonomy" id="56857"/>
    <lineage>
        <taxon>Eukaryota</taxon>
        <taxon>Viridiplantae</taxon>
        <taxon>Streptophyta</taxon>
        <taxon>Embryophyta</taxon>
        <taxon>Tracheophyta</taxon>
        <taxon>Spermatophyta</taxon>
        <taxon>Magnoliopsida</taxon>
        <taxon>Ranunculales</taxon>
        <taxon>Papaveraceae</taxon>
        <taxon>Papaveroideae</taxon>
        <taxon>Macleaya</taxon>
    </lineage>
</organism>